<keyword evidence="2 5" id="KW-0645">Protease</keyword>
<evidence type="ECO:0000256" key="2">
    <source>
        <dbReference type="ARBA" id="ARBA00022670"/>
    </source>
</evidence>
<dbReference type="OrthoDB" id="9812068at2"/>
<dbReference type="Proteomes" id="UP000315439">
    <property type="component" value="Unassembled WGS sequence"/>
</dbReference>
<dbReference type="InterPro" id="IPR029045">
    <property type="entry name" value="ClpP/crotonase-like_dom_sf"/>
</dbReference>
<accession>A0A545UIB9</accession>
<dbReference type="GO" id="GO:0004175">
    <property type="term" value="F:endopeptidase activity"/>
    <property type="evidence" value="ECO:0007669"/>
    <property type="project" value="TreeGrafter"/>
</dbReference>
<keyword evidence="3 5" id="KW-0378">Hydrolase</keyword>
<dbReference type="GO" id="GO:0006508">
    <property type="term" value="P:proteolysis"/>
    <property type="evidence" value="ECO:0007669"/>
    <property type="project" value="UniProtKB-KW"/>
</dbReference>
<reference evidence="8 9" key="1">
    <citation type="submission" date="2019-07" db="EMBL/GenBank/DDBJ databases">
        <title>Draft genome for Aliikangiella sp. M105.</title>
        <authorList>
            <person name="Wang G."/>
        </authorList>
    </citation>
    <scope>NUCLEOTIDE SEQUENCE [LARGE SCALE GENOMIC DNA]</scope>
    <source>
        <strain evidence="8 9">M105</strain>
    </source>
</reference>
<dbReference type="Gene3D" id="3.90.226.10">
    <property type="entry name" value="2-enoyl-CoA Hydratase, Chain A, domain 1"/>
    <property type="match status" value="1"/>
</dbReference>
<comment type="similarity">
    <text evidence="1 5">Belongs to the peptidase S41A family.</text>
</comment>
<dbReference type="Gene3D" id="3.30.750.44">
    <property type="match status" value="1"/>
</dbReference>
<dbReference type="SUPFAM" id="SSF52096">
    <property type="entry name" value="ClpP/crotonase"/>
    <property type="match status" value="1"/>
</dbReference>
<feature type="domain" description="PDZ" evidence="7">
    <location>
        <begin position="87"/>
        <end position="155"/>
    </location>
</feature>
<dbReference type="Gene3D" id="2.30.42.10">
    <property type="match status" value="1"/>
</dbReference>
<sequence length="393" mass="43533">MNFPNNGTTLLKQLSFCMFIFYAGFVHAKAEKEPLPLDELRAFSEAYYQIKSSYVQPVDDVDLLRAAIRGMVGSLDRHSKYLSPQEFERFNTDNEGEYAGIGLSFNDHKYGIEVAEVVKNSPAARAGIKPGMIVTHIDQREIQFIPVMEAYTMLKGEVGSSVNLTVAAAEFAKPQDYDLQREIILLESITSQQLPDNTGYIAISQFTLNSVSEFVDAIKDLSKEHELEKLIIDLRDNPGGVMEVAVELSDLFIPKGKLLISNGRTDDSNQTYYAHTKAPLSNLKVVVVINNRSASASEILAAALKDHHKALIFGENSYGKGSIQSIVPLNHESGVKLTTAEYFSPLGNKIQDVGVKPDVEFEQTEGKNPYSVSLLDDPQLLQAYNLLSKKPVH</sequence>
<dbReference type="PANTHER" id="PTHR32060:SF30">
    <property type="entry name" value="CARBOXY-TERMINAL PROCESSING PROTEASE CTPA"/>
    <property type="match status" value="1"/>
</dbReference>
<feature type="chain" id="PRO_5021708759" evidence="6">
    <location>
        <begin position="29"/>
        <end position="393"/>
    </location>
</feature>
<evidence type="ECO:0000256" key="3">
    <source>
        <dbReference type="ARBA" id="ARBA00022801"/>
    </source>
</evidence>
<dbReference type="InterPro" id="IPR036034">
    <property type="entry name" value="PDZ_sf"/>
</dbReference>
<dbReference type="PANTHER" id="PTHR32060">
    <property type="entry name" value="TAIL-SPECIFIC PROTEASE"/>
    <property type="match status" value="1"/>
</dbReference>
<protein>
    <submittedName>
        <fullName evidence="8">S41 family peptidase</fullName>
    </submittedName>
</protein>
<dbReference type="GO" id="GO:0007165">
    <property type="term" value="P:signal transduction"/>
    <property type="evidence" value="ECO:0007669"/>
    <property type="project" value="TreeGrafter"/>
</dbReference>
<gene>
    <name evidence="8" type="ORF">FLL46_03520</name>
</gene>
<dbReference type="GO" id="GO:0008236">
    <property type="term" value="F:serine-type peptidase activity"/>
    <property type="evidence" value="ECO:0007669"/>
    <property type="project" value="UniProtKB-KW"/>
</dbReference>
<keyword evidence="9" id="KW-1185">Reference proteome</keyword>
<keyword evidence="4 5" id="KW-0720">Serine protease</keyword>
<dbReference type="NCBIfam" id="TIGR00225">
    <property type="entry name" value="prc"/>
    <property type="match status" value="1"/>
</dbReference>
<name>A0A545UIB9_9GAMM</name>
<evidence type="ECO:0000259" key="7">
    <source>
        <dbReference type="PROSITE" id="PS50106"/>
    </source>
</evidence>
<dbReference type="SUPFAM" id="SSF50156">
    <property type="entry name" value="PDZ domain-like"/>
    <property type="match status" value="1"/>
</dbReference>
<organism evidence="8 9">
    <name type="scientific">Aliikangiella coralliicola</name>
    <dbReference type="NCBI Taxonomy" id="2592383"/>
    <lineage>
        <taxon>Bacteria</taxon>
        <taxon>Pseudomonadati</taxon>
        <taxon>Pseudomonadota</taxon>
        <taxon>Gammaproteobacteria</taxon>
        <taxon>Oceanospirillales</taxon>
        <taxon>Pleioneaceae</taxon>
        <taxon>Aliikangiella</taxon>
    </lineage>
</organism>
<comment type="caution">
    <text evidence="8">The sequence shown here is derived from an EMBL/GenBank/DDBJ whole genome shotgun (WGS) entry which is preliminary data.</text>
</comment>
<dbReference type="Pfam" id="PF13180">
    <property type="entry name" value="PDZ_2"/>
    <property type="match status" value="1"/>
</dbReference>
<dbReference type="Pfam" id="PF22694">
    <property type="entry name" value="CtpB_N-like"/>
    <property type="match status" value="1"/>
</dbReference>
<dbReference type="GO" id="GO:0030288">
    <property type="term" value="C:outer membrane-bounded periplasmic space"/>
    <property type="evidence" value="ECO:0007669"/>
    <property type="project" value="TreeGrafter"/>
</dbReference>
<dbReference type="CDD" id="cd07560">
    <property type="entry name" value="Peptidase_S41_CPP"/>
    <property type="match status" value="1"/>
</dbReference>
<keyword evidence="6" id="KW-0732">Signal</keyword>
<dbReference type="InterPro" id="IPR004447">
    <property type="entry name" value="Peptidase_S41A"/>
</dbReference>
<evidence type="ECO:0000313" key="9">
    <source>
        <dbReference type="Proteomes" id="UP000315439"/>
    </source>
</evidence>
<proteinExistence type="inferred from homology"/>
<evidence type="ECO:0000313" key="8">
    <source>
        <dbReference type="EMBL" id="TQV89209.1"/>
    </source>
</evidence>
<dbReference type="InterPro" id="IPR005151">
    <property type="entry name" value="Tail-specific_protease"/>
</dbReference>
<evidence type="ECO:0000256" key="1">
    <source>
        <dbReference type="ARBA" id="ARBA00009179"/>
    </source>
</evidence>
<dbReference type="EMBL" id="VIKS01000002">
    <property type="protein sequence ID" value="TQV89209.1"/>
    <property type="molecule type" value="Genomic_DNA"/>
</dbReference>
<dbReference type="PROSITE" id="PS50106">
    <property type="entry name" value="PDZ"/>
    <property type="match status" value="1"/>
</dbReference>
<evidence type="ECO:0000256" key="5">
    <source>
        <dbReference type="RuleBase" id="RU004404"/>
    </source>
</evidence>
<evidence type="ECO:0000256" key="6">
    <source>
        <dbReference type="SAM" id="SignalP"/>
    </source>
</evidence>
<dbReference type="SMART" id="SM00245">
    <property type="entry name" value="TSPc"/>
    <property type="match status" value="1"/>
</dbReference>
<dbReference type="InterPro" id="IPR001478">
    <property type="entry name" value="PDZ"/>
</dbReference>
<dbReference type="AlphaFoldDB" id="A0A545UIB9"/>
<dbReference type="CDD" id="cd06782">
    <property type="entry name" value="cpPDZ_CPP-like"/>
    <property type="match status" value="1"/>
</dbReference>
<dbReference type="SMART" id="SM00228">
    <property type="entry name" value="PDZ"/>
    <property type="match status" value="1"/>
</dbReference>
<dbReference type="RefSeq" id="WP_142892059.1">
    <property type="nucleotide sequence ID" value="NZ_ML660161.1"/>
</dbReference>
<evidence type="ECO:0000256" key="4">
    <source>
        <dbReference type="ARBA" id="ARBA00022825"/>
    </source>
</evidence>
<feature type="signal peptide" evidence="6">
    <location>
        <begin position="1"/>
        <end position="28"/>
    </location>
</feature>
<dbReference type="InterPro" id="IPR055210">
    <property type="entry name" value="CtpA/B_N"/>
</dbReference>
<dbReference type="Pfam" id="PF03572">
    <property type="entry name" value="Peptidase_S41"/>
    <property type="match status" value="1"/>
</dbReference>